<comment type="caution">
    <text evidence="2">The sequence shown here is derived from an EMBL/GenBank/DDBJ whole genome shotgun (WGS) entry which is preliminary data.</text>
</comment>
<dbReference type="NCBIfam" id="TIGR01733">
    <property type="entry name" value="AA-adenyl-dom"/>
    <property type="match status" value="1"/>
</dbReference>
<feature type="domain" description="AMP-dependent synthetase/ligase" evidence="1">
    <location>
        <begin position="17"/>
        <end position="360"/>
    </location>
</feature>
<evidence type="ECO:0000313" key="2">
    <source>
        <dbReference type="EMBL" id="TNH29630.1"/>
    </source>
</evidence>
<dbReference type="PANTHER" id="PTHR45527:SF1">
    <property type="entry name" value="FATTY ACID SYNTHASE"/>
    <property type="match status" value="1"/>
</dbReference>
<dbReference type="GO" id="GO:0031177">
    <property type="term" value="F:phosphopantetheine binding"/>
    <property type="evidence" value="ECO:0007669"/>
    <property type="project" value="TreeGrafter"/>
</dbReference>
<dbReference type="InterPro" id="IPR020845">
    <property type="entry name" value="AMP-binding_CS"/>
</dbReference>
<protein>
    <submittedName>
        <fullName evidence="2">Amino acid adenylation domain-containing protein</fullName>
    </submittedName>
</protein>
<reference evidence="2 3" key="1">
    <citation type="submission" date="2019-06" db="EMBL/GenBank/DDBJ databases">
        <title>Micromonospora ordensis sp. nov., isolated from deep marine sediment.</title>
        <authorList>
            <person name="Veyisoglu A."/>
            <person name="Carro L."/>
            <person name="Klenk H.-P."/>
            <person name="Sahin N."/>
        </authorList>
    </citation>
    <scope>NUCLEOTIDE SEQUENCE [LARGE SCALE GENOMIC DNA]</scope>
    <source>
        <strain evidence="2 3">S2509</strain>
    </source>
</reference>
<gene>
    <name evidence="2" type="ORF">FHG89_11525</name>
</gene>
<dbReference type="GO" id="GO:0043041">
    <property type="term" value="P:amino acid activation for nonribosomal peptide biosynthetic process"/>
    <property type="evidence" value="ECO:0007669"/>
    <property type="project" value="TreeGrafter"/>
</dbReference>
<proteinExistence type="predicted"/>
<dbReference type="PROSITE" id="PS00455">
    <property type="entry name" value="AMP_BINDING"/>
    <property type="match status" value="1"/>
</dbReference>
<dbReference type="Pfam" id="PF00501">
    <property type="entry name" value="AMP-binding"/>
    <property type="match status" value="1"/>
</dbReference>
<dbReference type="GO" id="GO:0005737">
    <property type="term" value="C:cytoplasm"/>
    <property type="evidence" value="ECO:0007669"/>
    <property type="project" value="TreeGrafter"/>
</dbReference>
<dbReference type="InterPro" id="IPR045851">
    <property type="entry name" value="AMP-bd_C_sf"/>
</dbReference>
<dbReference type="GO" id="GO:0044550">
    <property type="term" value="P:secondary metabolite biosynthetic process"/>
    <property type="evidence" value="ECO:0007669"/>
    <property type="project" value="TreeGrafter"/>
</dbReference>
<dbReference type="InterPro" id="IPR042099">
    <property type="entry name" value="ANL_N_sf"/>
</dbReference>
<dbReference type="InterPro" id="IPR010071">
    <property type="entry name" value="AA_adenyl_dom"/>
</dbReference>
<keyword evidence="3" id="KW-1185">Reference proteome</keyword>
<organism evidence="2 3">
    <name type="scientific">Micromonospora orduensis</name>
    <dbReference type="NCBI Taxonomy" id="1420891"/>
    <lineage>
        <taxon>Bacteria</taxon>
        <taxon>Bacillati</taxon>
        <taxon>Actinomycetota</taxon>
        <taxon>Actinomycetes</taxon>
        <taxon>Micromonosporales</taxon>
        <taxon>Micromonosporaceae</taxon>
        <taxon>Micromonospora</taxon>
    </lineage>
</organism>
<evidence type="ECO:0000313" key="3">
    <source>
        <dbReference type="Proteomes" id="UP000306145"/>
    </source>
</evidence>
<dbReference type="PANTHER" id="PTHR45527">
    <property type="entry name" value="NONRIBOSOMAL PEPTIDE SYNTHETASE"/>
    <property type="match status" value="1"/>
</dbReference>
<dbReference type="AlphaFoldDB" id="A0A5C4QV87"/>
<dbReference type="InterPro" id="IPR000873">
    <property type="entry name" value="AMP-dep_synth/lig_dom"/>
</dbReference>
<evidence type="ECO:0000259" key="1">
    <source>
        <dbReference type="Pfam" id="PF00501"/>
    </source>
</evidence>
<name>A0A5C4QV87_9ACTN</name>
<dbReference type="SUPFAM" id="SSF56801">
    <property type="entry name" value="Acetyl-CoA synthetase-like"/>
    <property type="match status" value="1"/>
</dbReference>
<dbReference type="OrthoDB" id="9803968at2"/>
<dbReference type="Gene3D" id="3.30.300.30">
    <property type="match status" value="1"/>
</dbReference>
<dbReference type="RefSeq" id="WP_139584370.1">
    <property type="nucleotide sequence ID" value="NZ_VDFY01000138.1"/>
</dbReference>
<dbReference type="EMBL" id="VDFY01000138">
    <property type="protein sequence ID" value="TNH29630.1"/>
    <property type="molecule type" value="Genomic_DNA"/>
</dbReference>
<accession>A0A5C4QV87</accession>
<sequence>MVDPRRRGALIHEAVADHAARRPEATALLHRGGSVDYRTLDAAAAFHAVELAARGVGPGDVVPLLVPRSAQLVALQLAVLKCGAAYACIDPRWPAERQAAILDQLAPVLVASEPGVHRDRCESYPVEHEHLDALAARGCRFEEVDIDPSAAAMVFFTSGTTGRPKGVVSPHRAVTRLFGPAGLPGFGPGHATPQAAPVPWDMYAFELWGQLTTGGTSVLVEGEHLLPGVLRELVRDVGVDTLWLTSSLFNLFVDEDPDCFRGLGQVFTGGEKLSSGHVHRFLLAHPTVPLHNGYGPAENCMLTTTRLIRGADCEVPGGIPVGEPVPGTTVHVLDEAGQRCGTGRPGEICIAGQGLAVGYLNDPGETAARFPTVMLDGAAQRVYRTGDVGLFDDAGCLHFRGRADRQVKISGYRVELAEIEAEALRLPGVRDCTALALSDPNGQVTNLALFYVGDPGEDAPAGPSMSDPQHVLARLREVLPGYLVPRVLRRLDRFPVLANGKRDHISLLSLARRSPRPPLTPGSGRPPRP</sequence>
<dbReference type="Proteomes" id="UP000306145">
    <property type="component" value="Unassembled WGS sequence"/>
</dbReference>
<dbReference type="Gene3D" id="3.40.50.12780">
    <property type="entry name" value="N-terminal domain of ligase-like"/>
    <property type="match status" value="1"/>
</dbReference>